<dbReference type="PROSITE" id="PS00395">
    <property type="entry name" value="ALANINE_RACEMASE"/>
    <property type="match status" value="1"/>
</dbReference>
<dbReference type="InterPro" id="IPR009006">
    <property type="entry name" value="Ala_racemase/Decarboxylase_C"/>
</dbReference>
<evidence type="ECO:0000256" key="5">
    <source>
        <dbReference type="ARBA" id="ARBA00022898"/>
    </source>
</evidence>
<dbReference type="PANTHER" id="PTHR30511:SF0">
    <property type="entry name" value="ALANINE RACEMASE, CATABOLIC-RELATED"/>
    <property type="match status" value="1"/>
</dbReference>
<dbReference type="RefSeq" id="WP_354551340.1">
    <property type="nucleotide sequence ID" value="NZ_JBEPSM010000001.1"/>
</dbReference>
<organism evidence="9 10">
    <name type="scientific">Kaistia defluvii</name>
    <dbReference type="NCBI Taxonomy" id="410841"/>
    <lineage>
        <taxon>Bacteria</taxon>
        <taxon>Pseudomonadati</taxon>
        <taxon>Pseudomonadota</taxon>
        <taxon>Alphaproteobacteria</taxon>
        <taxon>Hyphomicrobiales</taxon>
        <taxon>Kaistiaceae</taxon>
        <taxon>Kaistia</taxon>
    </lineage>
</organism>
<evidence type="ECO:0000313" key="10">
    <source>
        <dbReference type="Proteomes" id="UP001549321"/>
    </source>
</evidence>
<dbReference type="EC" id="5.1.1.1" evidence="4 7"/>
<dbReference type="Pfam" id="PF01168">
    <property type="entry name" value="Ala_racemase_N"/>
    <property type="match status" value="1"/>
</dbReference>
<dbReference type="SMART" id="SM01005">
    <property type="entry name" value="Ala_racemase_C"/>
    <property type="match status" value="1"/>
</dbReference>
<evidence type="ECO:0000256" key="2">
    <source>
        <dbReference type="ARBA" id="ARBA00001933"/>
    </source>
</evidence>
<evidence type="ECO:0000259" key="8">
    <source>
        <dbReference type="SMART" id="SM01005"/>
    </source>
</evidence>
<dbReference type="InterPro" id="IPR011079">
    <property type="entry name" value="Ala_racemase_C"/>
</dbReference>
<dbReference type="GO" id="GO:0008784">
    <property type="term" value="F:alanine racemase activity"/>
    <property type="evidence" value="ECO:0007669"/>
    <property type="project" value="UniProtKB-EC"/>
</dbReference>
<protein>
    <recommendedName>
        <fullName evidence="4 7">Alanine racemase</fullName>
        <ecNumber evidence="4 7">5.1.1.1</ecNumber>
    </recommendedName>
</protein>
<reference evidence="9 10" key="1">
    <citation type="submission" date="2024-06" db="EMBL/GenBank/DDBJ databases">
        <title>Sorghum-associated microbial communities from plants grown in Nebraska, USA.</title>
        <authorList>
            <person name="Schachtman D."/>
        </authorList>
    </citation>
    <scope>NUCLEOTIDE SEQUENCE [LARGE SCALE GENOMIC DNA]</scope>
    <source>
        <strain evidence="9 10">3207</strain>
    </source>
</reference>
<keyword evidence="10" id="KW-1185">Reference proteome</keyword>
<feature type="binding site" evidence="7">
    <location>
        <position position="149"/>
    </location>
    <ligand>
        <name>substrate</name>
    </ligand>
</feature>
<dbReference type="Gene3D" id="2.40.37.10">
    <property type="entry name" value="Lyase, Ornithine Decarboxylase, Chain A, domain 1"/>
    <property type="match status" value="1"/>
</dbReference>
<dbReference type="EMBL" id="JBEPSM010000001">
    <property type="protein sequence ID" value="MET4634568.1"/>
    <property type="molecule type" value="Genomic_DNA"/>
</dbReference>
<keyword evidence="5 7" id="KW-0663">Pyridoxal phosphate</keyword>
<evidence type="ECO:0000256" key="7">
    <source>
        <dbReference type="HAMAP-Rule" id="MF_01201"/>
    </source>
</evidence>
<comment type="cofactor">
    <cofactor evidence="2 7">
        <name>pyridoxal 5'-phosphate</name>
        <dbReference type="ChEBI" id="CHEBI:597326"/>
    </cofactor>
</comment>
<dbReference type="Proteomes" id="UP001549321">
    <property type="component" value="Unassembled WGS sequence"/>
</dbReference>
<dbReference type="Gene3D" id="3.20.20.10">
    <property type="entry name" value="Alanine racemase"/>
    <property type="match status" value="1"/>
</dbReference>
<proteinExistence type="inferred from homology"/>
<dbReference type="InterPro" id="IPR000821">
    <property type="entry name" value="Ala_racemase"/>
</dbReference>
<comment type="catalytic activity">
    <reaction evidence="1 7">
        <text>L-alanine = D-alanine</text>
        <dbReference type="Rhea" id="RHEA:20249"/>
        <dbReference type="ChEBI" id="CHEBI:57416"/>
        <dbReference type="ChEBI" id="CHEBI:57972"/>
        <dbReference type="EC" id="5.1.1.1"/>
    </reaction>
</comment>
<sequence>MNETVRLTMASGVDETSACGRLTIDLAALVENYRRLSRRAAPTPVAAVVKADAYGLGAAEVVPVLHSAGCRDFFVAHFIEAVRLKPFLPGDARLYVLNGLMPGSEGACADLGAIPVLNSLDQAKAWSALALARGIELEAALQVDTGMARLGLSLPELQALATDPAGLAGIRLTLIMSHLACADQPDHAASPSQLAGMRTASALFPGIPVSFANSGGVFLGPEYRGDLARPGVALYGAAPTVAEENPMHPVVRLDVRVIQTRTVPAGTAVGYGGAYLTPRETRIATLAAGYADGLPRSLSNRGAAWFEGTRLPIIGRISMDSLMVDVTALAEDALAPGTLVEMIGPNQTLEAVAADADTISYEILTRLGQRYHRHYAYPSSREGGQGQS</sequence>
<dbReference type="SUPFAM" id="SSF50621">
    <property type="entry name" value="Alanine racemase C-terminal domain-like"/>
    <property type="match status" value="1"/>
</dbReference>
<feature type="binding site" evidence="7">
    <location>
        <position position="319"/>
    </location>
    <ligand>
        <name>substrate</name>
    </ligand>
</feature>
<evidence type="ECO:0000256" key="1">
    <source>
        <dbReference type="ARBA" id="ARBA00000316"/>
    </source>
</evidence>
<feature type="modified residue" description="N6-(pyridoxal phosphate)lysine" evidence="7">
    <location>
        <position position="50"/>
    </location>
</feature>
<comment type="caution">
    <text evidence="9">The sequence shown here is derived from an EMBL/GenBank/DDBJ whole genome shotgun (WGS) entry which is preliminary data.</text>
</comment>
<evidence type="ECO:0000256" key="4">
    <source>
        <dbReference type="ARBA" id="ARBA00013089"/>
    </source>
</evidence>
<comment type="similarity">
    <text evidence="3 7">Belongs to the alanine racemase family.</text>
</comment>
<dbReference type="NCBIfam" id="TIGR00492">
    <property type="entry name" value="alr"/>
    <property type="match status" value="1"/>
</dbReference>
<dbReference type="InterPro" id="IPR001608">
    <property type="entry name" value="Ala_racemase_N"/>
</dbReference>
<evidence type="ECO:0000256" key="3">
    <source>
        <dbReference type="ARBA" id="ARBA00007880"/>
    </source>
</evidence>
<accession>A0ABV2R097</accession>
<keyword evidence="6 7" id="KW-0413">Isomerase</keyword>
<evidence type="ECO:0000313" key="9">
    <source>
        <dbReference type="EMBL" id="MET4634568.1"/>
    </source>
</evidence>
<dbReference type="CDD" id="cd00430">
    <property type="entry name" value="PLPDE_III_AR"/>
    <property type="match status" value="1"/>
</dbReference>
<feature type="active site" description="Proton acceptor; specific for D-alanine" evidence="7">
    <location>
        <position position="50"/>
    </location>
</feature>
<comment type="pathway">
    <text evidence="7">Amino-acid biosynthesis; D-alanine biosynthesis; D-alanine from L-alanine: step 1/1.</text>
</comment>
<dbReference type="InterPro" id="IPR029066">
    <property type="entry name" value="PLP-binding_barrel"/>
</dbReference>
<dbReference type="PRINTS" id="PR00992">
    <property type="entry name" value="ALARACEMASE"/>
</dbReference>
<dbReference type="SUPFAM" id="SSF51419">
    <property type="entry name" value="PLP-binding barrel"/>
    <property type="match status" value="1"/>
</dbReference>
<dbReference type="HAMAP" id="MF_01201">
    <property type="entry name" value="Ala_racemase"/>
    <property type="match status" value="1"/>
</dbReference>
<dbReference type="PANTHER" id="PTHR30511">
    <property type="entry name" value="ALANINE RACEMASE"/>
    <property type="match status" value="1"/>
</dbReference>
<name>A0ABV2R097_9HYPH</name>
<comment type="function">
    <text evidence="7">Catalyzes the interconversion of L-alanine and D-alanine. May also act on other amino acids.</text>
</comment>
<feature type="domain" description="Alanine racemase C-terminal" evidence="8">
    <location>
        <begin position="250"/>
        <end position="376"/>
    </location>
</feature>
<gene>
    <name evidence="9" type="ORF">ABIE08_002481</name>
</gene>
<evidence type="ECO:0000256" key="6">
    <source>
        <dbReference type="ARBA" id="ARBA00023235"/>
    </source>
</evidence>
<feature type="active site" description="Proton acceptor; specific for L-alanine" evidence="7">
    <location>
        <position position="271"/>
    </location>
</feature>
<dbReference type="Pfam" id="PF00842">
    <property type="entry name" value="Ala_racemase_C"/>
    <property type="match status" value="1"/>
</dbReference>
<dbReference type="InterPro" id="IPR020622">
    <property type="entry name" value="Ala_racemase_pyridoxalP-BS"/>
</dbReference>